<dbReference type="AlphaFoldDB" id="A0A7L3BEF6"/>
<evidence type="ECO:0000256" key="2">
    <source>
        <dbReference type="ARBA" id="ARBA00006297"/>
    </source>
</evidence>
<name>A0A7L3BEF6_PELUR</name>
<dbReference type="Pfam" id="PF01382">
    <property type="entry name" value="Avidin"/>
    <property type="match status" value="1"/>
</dbReference>
<dbReference type="Proteomes" id="UP000555367">
    <property type="component" value="Unassembled WGS sequence"/>
</dbReference>
<evidence type="ECO:0000256" key="4">
    <source>
        <dbReference type="ARBA" id="ARBA00022729"/>
    </source>
</evidence>
<dbReference type="PRINTS" id="PR00709">
    <property type="entry name" value="AVIDIN"/>
</dbReference>
<proteinExistence type="inferred from homology"/>
<dbReference type="GO" id="GO:0005576">
    <property type="term" value="C:extracellular region"/>
    <property type="evidence" value="ECO:0007669"/>
    <property type="project" value="UniProtKB-SubCell"/>
</dbReference>
<comment type="caution">
    <text evidence="11">The sequence shown here is derived from an EMBL/GenBank/DDBJ whole genome shotgun (WGS) entry which is preliminary data.</text>
</comment>
<comment type="similarity">
    <text evidence="2 9">Belongs to the avidin/streptavidin family.</text>
</comment>
<comment type="subcellular location">
    <subcellularLocation>
        <location evidence="1 9">Secreted</location>
    </subcellularLocation>
</comment>
<dbReference type="InterPro" id="IPR051764">
    <property type="entry name" value="Avidin/Streptavidin-rel"/>
</dbReference>
<dbReference type="EMBL" id="VZTQ01000080">
    <property type="protein sequence ID" value="NXT30791.1"/>
    <property type="molecule type" value="Genomic_DNA"/>
</dbReference>
<feature type="region of interest" description="Disordered" evidence="10">
    <location>
        <begin position="26"/>
        <end position="51"/>
    </location>
</feature>
<comment type="function">
    <text evidence="9">Forms a strong non-covalent specific complex with biotin.</text>
</comment>
<dbReference type="SUPFAM" id="SSF50876">
    <property type="entry name" value="Avidin/streptavidin"/>
    <property type="match status" value="1"/>
</dbReference>
<dbReference type="InterPro" id="IPR005469">
    <property type="entry name" value="Avidin"/>
</dbReference>
<feature type="non-terminal residue" evidence="11">
    <location>
        <position position="1"/>
    </location>
</feature>
<evidence type="ECO:0000256" key="3">
    <source>
        <dbReference type="ARBA" id="ARBA00022525"/>
    </source>
</evidence>
<dbReference type="PROSITE" id="PS51326">
    <property type="entry name" value="AVIDIN_2"/>
    <property type="match status" value="1"/>
</dbReference>
<evidence type="ECO:0000313" key="12">
    <source>
        <dbReference type="Proteomes" id="UP000555367"/>
    </source>
</evidence>
<evidence type="ECO:0000256" key="5">
    <source>
        <dbReference type="ARBA" id="ARBA00023157"/>
    </source>
</evidence>
<keyword evidence="5 8" id="KW-1015">Disulfide bond</keyword>
<dbReference type="Gene3D" id="2.40.128.30">
    <property type="entry name" value="Avidin-like"/>
    <property type="match status" value="1"/>
</dbReference>
<keyword evidence="3 9" id="KW-0964">Secreted</keyword>
<dbReference type="GO" id="GO:0009374">
    <property type="term" value="F:biotin binding"/>
    <property type="evidence" value="ECO:0007669"/>
    <property type="project" value="UniProtKB-UniRule"/>
</dbReference>
<evidence type="ECO:0000256" key="8">
    <source>
        <dbReference type="PIRSR" id="PIRSR605468-51"/>
    </source>
</evidence>
<evidence type="ECO:0000256" key="1">
    <source>
        <dbReference type="ARBA" id="ARBA00004613"/>
    </source>
</evidence>
<evidence type="ECO:0000256" key="6">
    <source>
        <dbReference type="ARBA" id="ARBA00023180"/>
    </source>
</evidence>
<gene>
    <name evidence="11" type="primary">Avd_0</name>
    <name evidence="11" type="ORF">PELURI_R07448</name>
</gene>
<dbReference type="InterPro" id="IPR036896">
    <property type="entry name" value="Avidin-like_sf"/>
</dbReference>
<dbReference type="PANTHER" id="PTHR34399">
    <property type="entry name" value="AVIDIN-RELATED"/>
    <property type="match status" value="1"/>
</dbReference>
<reference evidence="11 12" key="1">
    <citation type="submission" date="2019-09" db="EMBL/GenBank/DDBJ databases">
        <title>Bird 10,000 Genomes (B10K) Project - Family phase.</title>
        <authorList>
            <person name="Zhang G."/>
        </authorList>
    </citation>
    <scope>NUCLEOTIDE SEQUENCE [LARGE SCALE GENOMIC DNA]</scope>
    <source>
        <strain evidence="11">B10K-DU-012-45</strain>
    </source>
</reference>
<keyword evidence="12" id="KW-1185">Reference proteome</keyword>
<sequence>QCDLSGWWENELGSRMHTSTVDSQGDFSGEYHSAASSAQKPIEPSPLVGSQHFDKDGQCTFGFTINWKFSNSTAVFVSQCFAGAGREEVLQTTWLLREKVNSLPSNWKATR</sequence>
<keyword evidence="7 9" id="KW-0092">Biotin</keyword>
<evidence type="ECO:0000256" key="7">
    <source>
        <dbReference type="ARBA" id="ARBA00023267"/>
    </source>
</evidence>
<accession>A0A7L3BEF6</accession>
<evidence type="ECO:0000256" key="10">
    <source>
        <dbReference type="SAM" id="MobiDB-lite"/>
    </source>
</evidence>
<feature type="non-terminal residue" evidence="11">
    <location>
        <position position="111"/>
    </location>
</feature>
<evidence type="ECO:0000256" key="9">
    <source>
        <dbReference type="RuleBase" id="RU369114"/>
    </source>
</evidence>
<keyword evidence="6 9" id="KW-0325">Glycoprotein</keyword>
<organism evidence="11 12">
    <name type="scientific">Pelecanoides urinatrix</name>
    <name type="common">Common diving petrel</name>
    <name type="synonym">Procellaria urinatrix</name>
    <dbReference type="NCBI Taxonomy" id="37079"/>
    <lineage>
        <taxon>Eukaryota</taxon>
        <taxon>Metazoa</taxon>
        <taxon>Chordata</taxon>
        <taxon>Craniata</taxon>
        <taxon>Vertebrata</taxon>
        <taxon>Euteleostomi</taxon>
        <taxon>Archelosauria</taxon>
        <taxon>Archosauria</taxon>
        <taxon>Dinosauria</taxon>
        <taxon>Saurischia</taxon>
        <taxon>Theropoda</taxon>
        <taxon>Coelurosauria</taxon>
        <taxon>Aves</taxon>
        <taxon>Neognathae</taxon>
        <taxon>Neoaves</taxon>
        <taxon>Aequornithes</taxon>
        <taxon>Procellariiformes</taxon>
        <taxon>Procellariidae</taxon>
        <taxon>Pelecanoides</taxon>
    </lineage>
</organism>
<protein>
    <recommendedName>
        <fullName evidence="9">Avidin</fullName>
    </recommendedName>
</protein>
<evidence type="ECO:0000313" key="11">
    <source>
        <dbReference type="EMBL" id="NXT30791.1"/>
    </source>
</evidence>
<feature type="disulfide bond" evidence="8">
    <location>
        <begin position="2"/>
        <end position="80"/>
    </location>
</feature>
<dbReference type="PANTHER" id="PTHR34399:SF3">
    <property type="entry name" value="AVID PROTEIN-RELATED"/>
    <property type="match status" value="1"/>
</dbReference>
<dbReference type="InterPro" id="IPR005468">
    <property type="entry name" value="Avidin/str"/>
</dbReference>
<dbReference type="OrthoDB" id="9354216at2759"/>
<comment type="subunit">
    <text evidence="9">Homotetramer.</text>
</comment>
<keyword evidence="4 9" id="KW-0732">Signal</keyword>